<comment type="similarity">
    <text evidence="2 9">Belongs to the CRISPR-associated endoribonuclease Cas2 protein family.</text>
</comment>
<dbReference type="InterPro" id="IPR021127">
    <property type="entry name" value="CRISPR_associated_Cas2"/>
</dbReference>
<dbReference type="InterPro" id="IPR019199">
    <property type="entry name" value="Virulence_VapD/CRISPR_Cas2"/>
</dbReference>
<comment type="subunit">
    <text evidence="9">Homodimer, forms a heterotetramer with a Cas1 homodimer.</text>
</comment>
<organism evidence="10 11">
    <name type="scientific">Thermosipho ferrireducens</name>
    <dbReference type="NCBI Taxonomy" id="2571116"/>
    <lineage>
        <taxon>Bacteria</taxon>
        <taxon>Thermotogati</taxon>
        <taxon>Thermotogota</taxon>
        <taxon>Thermotogae</taxon>
        <taxon>Thermotogales</taxon>
        <taxon>Fervidobacteriaceae</taxon>
        <taxon>Thermosipho</taxon>
    </lineage>
</organism>
<dbReference type="EC" id="3.1.-.-" evidence="9"/>
<evidence type="ECO:0000256" key="4">
    <source>
        <dbReference type="ARBA" id="ARBA00022723"/>
    </source>
</evidence>
<accession>A0ABX7SA75</accession>
<keyword evidence="6 9" id="KW-0378">Hydrolase</keyword>
<keyword evidence="7 9" id="KW-0460">Magnesium</keyword>
<keyword evidence="3 9" id="KW-0540">Nuclease</keyword>
<keyword evidence="11" id="KW-1185">Reference proteome</keyword>
<dbReference type="RefSeq" id="WP_207567517.1">
    <property type="nucleotide sequence ID" value="NZ_CP071446.1"/>
</dbReference>
<dbReference type="Proteomes" id="UP000671862">
    <property type="component" value="Chromosome"/>
</dbReference>
<comment type="function">
    <text evidence="9">CRISPR (clustered regularly interspaced short palindromic repeat), is an adaptive immune system that provides protection against mobile genetic elements (viruses, transposable elements and conjugative plasmids). CRISPR clusters contain sequences complementary to antecedent mobile elements and target invading nucleic acids. CRISPR clusters are transcribed and processed into CRISPR RNA (crRNA). Functions as a ssRNA-specific endoribonuclease. Involved in the integration of spacer DNA into the CRISPR cassette.</text>
</comment>
<keyword evidence="8 9" id="KW-0051">Antiviral defense</keyword>
<proteinExistence type="inferred from homology"/>
<evidence type="ECO:0000256" key="1">
    <source>
        <dbReference type="ARBA" id="ARBA00001946"/>
    </source>
</evidence>
<evidence type="ECO:0000256" key="8">
    <source>
        <dbReference type="ARBA" id="ARBA00023118"/>
    </source>
</evidence>
<evidence type="ECO:0000313" key="11">
    <source>
        <dbReference type="Proteomes" id="UP000671862"/>
    </source>
</evidence>
<keyword evidence="4 9" id="KW-0479">Metal-binding</keyword>
<dbReference type="Gene3D" id="3.30.70.240">
    <property type="match status" value="1"/>
</dbReference>
<comment type="cofactor">
    <cofactor evidence="1 9">
        <name>Mg(2+)</name>
        <dbReference type="ChEBI" id="CHEBI:18420"/>
    </cofactor>
</comment>
<keyword evidence="5 9" id="KW-0255">Endonuclease</keyword>
<evidence type="ECO:0000256" key="2">
    <source>
        <dbReference type="ARBA" id="ARBA00009959"/>
    </source>
</evidence>
<evidence type="ECO:0000256" key="5">
    <source>
        <dbReference type="ARBA" id="ARBA00022759"/>
    </source>
</evidence>
<reference evidence="10 11" key="1">
    <citation type="submission" date="2021-03" db="EMBL/GenBank/DDBJ databases">
        <title>Thermosipho ferrireducens sp.nov., an anaerobic thermophilic iron-reducing bacterium isolated from a deep-sea hydrothermal sulfide deposits.</title>
        <authorList>
            <person name="Zeng X."/>
            <person name="Chen Y."/>
            <person name="Shao Z."/>
        </authorList>
    </citation>
    <scope>NUCLEOTIDE SEQUENCE [LARGE SCALE GENOMIC DNA]</scope>
    <source>
        <strain evidence="10 11">JL129W03</strain>
    </source>
</reference>
<evidence type="ECO:0000256" key="6">
    <source>
        <dbReference type="ARBA" id="ARBA00022801"/>
    </source>
</evidence>
<gene>
    <name evidence="9 10" type="primary">cas2</name>
    <name evidence="10" type="ORF">JYK00_04645</name>
</gene>
<dbReference type="PANTHER" id="PTHR34405:SF1">
    <property type="entry name" value="CRISPR-ASSOCIATED ENDORIBONUCLEASE CAS2"/>
    <property type="match status" value="1"/>
</dbReference>
<evidence type="ECO:0000256" key="7">
    <source>
        <dbReference type="ARBA" id="ARBA00022842"/>
    </source>
</evidence>
<evidence type="ECO:0000256" key="9">
    <source>
        <dbReference type="HAMAP-Rule" id="MF_01471"/>
    </source>
</evidence>
<dbReference type="GO" id="GO:0004519">
    <property type="term" value="F:endonuclease activity"/>
    <property type="evidence" value="ECO:0007669"/>
    <property type="project" value="UniProtKB-KW"/>
</dbReference>
<sequence>MYVIMIYDVNTKRVAKVLRIARKYLRWVQKSVLEGMITEKNYKELREKIRKIISEEDSVYWYILNPEFVPYRKVIGDFKPNVSNFV</sequence>
<evidence type="ECO:0000313" key="10">
    <source>
        <dbReference type="EMBL" id="QTA38800.1"/>
    </source>
</evidence>
<evidence type="ECO:0000256" key="3">
    <source>
        <dbReference type="ARBA" id="ARBA00022722"/>
    </source>
</evidence>
<dbReference type="NCBIfam" id="TIGR01573">
    <property type="entry name" value="cas2"/>
    <property type="match status" value="1"/>
</dbReference>
<feature type="binding site" evidence="9">
    <location>
        <position position="8"/>
    </location>
    <ligand>
        <name>Mg(2+)</name>
        <dbReference type="ChEBI" id="CHEBI:18420"/>
        <note>catalytic</note>
    </ligand>
</feature>
<protein>
    <recommendedName>
        <fullName evidence="9">CRISPR-associated endoribonuclease Cas2</fullName>
        <ecNumber evidence="9">3.1.-.-</ecNumber>
    </recommendedName>
</protein>
<name>A0ABX7SA75_9BACT</name>
<dbReference type="EMBL" id="CP071446">
    <property type="protein sequence ID" value="QTA38800.1"/>
    <property type="molecule type" value="Genomic_DNA"/>
</dbReference>
<dbReference type="PANTHER" id="PTHR34405">
    <property type="entry name" value="CRISPR-ASSOCIATED ENDORIBONUCLEASE CAS2"/>
    <property type="match status" value="1"/>
</dbReference>
<dbReference type="HAMAP" id="MF_01471">
    <property type="entry name" value="Cas2"/>
    <property type="match status" value="1"/>
</dbReference>
<dbReference type="CDD" id="cd09725">
    <property type="entry name" value="Cas2_I_II_III"/>
    <property type="match status" value="1"/>
</dbReference>
<dbReference type="Pfam" id="PF09827">
    <property type="entry name" value="CRISPR_Cas2"/>
    <property type="match status" value="1"/>
</dbReference>
<dbReference type="SUPFAM" id="SSF143430">
    <property type="entry name" value="TTP0101/SSO1404-like"/>
    <property type="match status" value="1"/>
</dbReference>